<reference evidence="8" key="1">
    <citation type="submission" date="2015-07" db="EMBL/GenBank/DDBJ databases">
        <title>Transcriptome Assembly of Anthurium amnicola.</title>
        <authorList>
            <person name="Suzuki J."/>
        </authorList>
    </citation>
    <scope>NUCLEOTIDE SEQUENCE</scope>
</reference>
<dbReference type="PANTHER" id="PTHR11085:SF10">
    <property type="entry name" value="NAD-DEPENDENT PROTEIN DEACYLASE SIRTUIN-5, MITOCHONDRIAL-RELATED"/>
    <property type="match status" value="1"/>
</dbReference>
<accession>A0A1D1Z3L9</accession>
<dbReference type="PROSITE" id="PS50305">
    <property type="entry name" value="SIRTUIN"/>
    <property type="match status" value="1"/>
</dbReference>
<evidence type="ECO:0000256" key="5">
    <source>
        <dbReference type="PROSITE-ProRule" id="PRU00236"/>
    </source>
</evidence>
<evidence type="ECO:0000256" key="1">
    <source>
        <dbReference type="ARBA" id="ARBA00022679"/>
    </source>
</evidence>
<dbReference type="GO" id="GO:0046872">
    <property type="term" value="F:metal ion binding"/>
    <property type="evidence" value="ECO:0007669"/>
    <property type="project" value="UniProtKB-KW"/>
</dbReference>
<dbReference type="InterPro" id="IPR026587">
    <property type="entry name" value="Sirtuin_class_II"/>
</dbReference>
<feature type="compositionally biased region" description="Low complexity" evidence="6">
    <location>
        <begin position="96"/>
        <end position="109"/>
    </location>
</feature>
<dbReference type="InterPro" id="IPR026591">
    <property type="entry name" value="Sirtuin_cat_small_dom_sf"/>
</dbReference>
<feature type="domain" description="Deacetylase sirtuin-type" evidence="7">
    <location>
        <begin position="199"/>
        <end position="497"/>
    </location>
</feature>
<dbReference type="Gene3D" id="3.40.50.1220">
    <property type="entry name" value="TPP-binding domain"/>
    <property type="match status" value="1"/>
</dbReference>
<evidence type="ECO:0000259" key="7">
    <source>
        <dbReference type="PROSITE" id="PS50305"/>
    </source>
</evidence>
<feature type="binding site" evidence="5">
    <location>
        <position position="328"/>
    </location>
    <ligand>
        <name>Zn(2+)</name>
        <dbReference type="ChEBI" id="CHEBI:29105"/>
    </ligand>
</feature>
<dbReference type="GO" id="GO:0070403">
    <property type="term" value="F:NAD+ binding"/>
    <property type="evidence" value="ECO:0007669"/>
    <property type="project" value="InterPro"/>
</dbReference>
<feature type="binding site" evidence="5">
    <location>
        <position position="395"/>
    </location>
    <ligand>
        <name>Zn(2+)</name>
        <dbReference type="ChEBI" id="CHEBI:29105"/>
    </ligand>
</feature>
<proteinExistence type="inferred from homology"/>
<dbReference type="InterPro" id="IPR050134">
    <property type="entry name" value="NAD-dep_sirtuin_deacylases"/>
</dbReference>
<feature type="binding site" evidence="5">
    <location>
        <position position="398"/>
    </location>
    <ligand>
        <name>Zn(2+)</name>
        <dbReference type="ChEBI" id="CHEBI:29105"/>
    </ligand>
</feature>
<evidence type="ECO:0000256" key="6">
    <source>
        <dbReference type="SAM" id="MobiDB-lite"/>
    </source>
</evidence>
<dbReference type="Gene3D" id="3.30.1600.10">
    <property type="entry name" value="SIR2/SIRT2 'Small Domain"/>
    <property type="match status" value="1"/>
</dbReference>
<dbReference type="GO" id="GO:0005739">
    <property type="term" value="C:mitochondrion"/>
    <property type="evidence" value="ECO:0007669"/>
    <property type="project" value="UniProtKB-ARBA"/>
</dbReference>
<feature type="binding site" evidence="5">
    <location>
        <position position="331"/>
    </location>
    <ligand>
        <name>Zn(2+)</name>
        <dbReference type="ChEBI" id="CHEBI:29105"/>
    </ligand>
</feature>
<sequence length="497" mass="55764">GVKEDGLTSVRQHSYTFRSLSTAPHPRFLPLSYIQTYTTSTLVVHRRRWRKREAAPPRQAEGGHPTLTPASPPRRGRRHQRPPPVTPLRSQERSSRSSAPRPLPSLPASSVYPHSIVTDSILESMSALEGIFHLHMDTIQLSLKRGILSKKTRRCYSFSCDTRRFLRRCKDYITDMSLKNQEKSSLDFSRVSKMMPYSDPPSSKDVDLLYQFFDQSRKLVVLTGAGMSTESGIPDYRSPNGAYSTGFKPITHQEFLRSGRSRKRYWTRSYAGWRRFTAAQPNAAHRALASLEKVGRISFLITQNVDRLHHRAGSNPLELHGSVYSVVCLQCGASISRHLFQDQVKALNPKWALAIESLECGSPGSDKSFGMQQRPDGDIEIDEKFWEEDFYIPNCIQCTGLLKPDVIFFGDNVPKDTADKAMEEARGCDAFLVLGSSLMTMSAFRLVRAARETGARIAIVNVGETRADDFVPLKISARCGEILPRLLEVGCLAVPSV</sequence>
<protein>
    <submittedName>
        <fullName evidence="8">NAD-dependent ADP-ribosyltransferase sirtuin-4</fullName>
    </submittedName>
</protein>
<dbReference type="HAMAP" id="MF_01967">
    <property type="entry name" value="Sirtuin_ClassII"/>
    <property type="match status" value="1"/>
</dbReference>
<gene>
    <name evidence="8" type="primary">Sirt4</name>
    <name evidence="8" type="ORF">g.55074</name>
</gene>
<evidence type="ECO:0000313" key="8">
    <source>
        <dbReference type="EMBL" id="JAT61464.1"/>
    </source>
</evidence>
<keyword evidence="2 5" id="KW-0479">Metal-binding</keyword>
<feature type="non-terminal residue" evidence="8">
    <location>
        <position position="1"/>
    </location>
</feature>
<dbReference type="CDD" id="cd01409">
    <property type="entry name" value="SIRT4"/>
    <property type="match status" value="1"/>
</dbReference>
<evidence type="ECO:0000256" key="3">
    <source>
        <dbReference type="ARBA" id="ARBA00022833"/>
    </source>
</evidence>
<feature type="active site" description="Proton acceptor" evidence="5">
    <location>
        <position position="320"/>
    </location>
</feature>
<evidence type="ECO:0000256" key="4">
    <source>
        <dbReference type="ARBA" id="ARBA00023027"/>
    </source>
</evidence>
<dbReference type="AlphaFoldDB" id="A0A1D1Z3L9"/>
<organism evidence="8">
    <name type="scientific">Anthurium amnicola</name>
    <dbReference type="NCBI Taxonomy" id="1678845"/>
    <lineage>
        <taxon>Eukaryota</taxon>
        <taxon>Viridiplantae</taxon>
        <taxon>Streptophyta</taxon>
        <taxon>Embryophyta</taxon>
        <taxon>Tracheophyta</taxon>
        <taxon>Spermatophyta</taxon>
        <taxon>Magnoliopsida</taxon>
        <taxon>Liliopsida</taxon>
        <taxon>Araceae</taxon>
        <taxon>Pothoideae</taxon>
        <taxon>Potheae</taxon>
        <taxon>Anthurium</taxon>
    </lineage>
</organism>
<dbReference type="InterPro" id="IPR003000">
    <property type="entry name" value="Sirtuin"/>
</dbReference>
<dbReference type="SUPFAM" id="SSF52467">
    <property type="entry name" value="DHS-like NAD/FAD-binding domain"/>
    <property type="match status" value="1"/>
</dbReference>
<feature type="region of interest" description="Disordered" evidence="6">
    <location>
        <begin position="48"/>
        <end position="109"/>
    </location>
</feature>
<keyword evidence="4" id="KW-0520">NAD</keyword>
<dbReference type="PANTHER" id="PTHR11085">
    <property type="entry name" value="NAD-DEPENDENT PROTEIN DEACYLASE SIRTUIN-5, MITOCHONDRIAL-RELATED"/>
    <property type="match status" value="1"/>
</dbReference>
<evidence type="ECO:0000256" key="2">
    <source>
        <dbReference type="ARBA" id="ARBA00022723"/>
    </source>
</evidence>
<dbReference type="EMBL" id="GDJX01006472">
    <property type="protein sequence ID" value="JAT61464.1"/>
    <property type="molecule type" value="Transcribed_RNA"/>
</dbReference>
<dbReference type="Pfam" id="PF02146">
    <property type="entry name" value="SIR2"/>
    <property type="match status" value="1"/>
</dbReference>
<dbReference type="GO" id="GO:0017136">
    <property type="term" value="F:histone deacetylase activity, NAD-dependent"/>
    <property type="evidence" value="ECO:0007669"/>
    <property type="project" value="TreeGrafter"/>
</dbReference>
<dbReference type="InterPro" id="IPR026590">
    <property type="entry name" value="Ssirtuin_cat_dom"/>
</dbReference>
<dbReference type="NCBIfam" id="NF003738">
    <property type="entry name" value="PRK05333.1"/>
    <property type="match status" value="1"/>
</dbReference>
<keyword evidence="1 8" id="KW-0808">Transferase</keyword>
<name>A0A1D1Z3L9_9ARAE</name>
<dbReference type="InterPro" id="IPR029035">
    <property type="entry name" value="DHS-like_NAD/FAD-binding_dom"/>
</dbReference>
<keyword evidence="3 5" id="KW-0862">Zinc</keyword>